<gene>
    <name evidence="8" type="ORF">Lfee_0658</name>
    <name evidence="9" type="ORF">NCTC12022_00624</name>
</gene>
<evidence type="ECO:0000256" key="2">
    <source>
        <dbReference type="ARBA" id="ARBA00022723"/>
    </source>
</evidence>
<organism evidence="8 10">
    <name type="scientific">Legionella feeleii</name>
    <dbReference type="NCBI Taxonomy" id="453"/>
    <lineage>
        <taxon>Bacteria</taxon>
        <taxon>Pseudomonadati</taxon>
        <taxon>Pseudomonadota</taxon>
        <taxon>Gammaproteobacteria</taxon>
        <taxon>Legionellales</taxon>
        <taxon>Legionellaceae</taxon>
        <taxon>Legionella</taxon>
    </lineage>
</organism>
<feature type="compositionally biased region" description="Basic and acidic residues" evidence="6">
    <location>
        <begin position="121"/>
        <end position="140"/>
    </location>
</feature>
<evidence type="ECO:0000259" key="7">
    <source>
        <dbReference type="Pfam" id="PF12851"/>
    </source>
</evidence>
<dbReference type="OrthoDB" id="5648503at2"/>
<evidence type="ECO:0000313" key="10">
    <source>
        <dbReference type="Proteomes" id="UP000054698"/>
    </source>
</evidence>
<keyword evidence="3" id="KW-0223">Dioxygenase</keyword>
<evidence type="ECO:0000256" key="4">
    <source>
        <dbReference type="ARBA" id="ARBA00023002"/>
    </source>
</evidence>
<dbReference type="EMBL" id="LNYB01000021">
    <property type="protein sequence ID" value="KTD02820.1"/>
    <property type="molecule type" value="Genomic_DNA"/>
</dbReference>
<dbReference type="RefSeq" id="WP_058443876.1">
    <property type="nucleotide sequence ID" value="NZ_CAAAHT010000021.1"/>
</dbReference>
<evidence type="ECO:0000313" key="9">
    <source>
        <dbReference type="EMBL" id="SPX59913.1"/>
    </source>
</evidence>
<feature type="domain" description="2OGFeDO JBP1/TET oxygenase" evidence="7">
    <location>
        <begin position="496"/>
        <end position="655"/>
    </location>
</feature>
<feature type="region of interest" description="Disordered" evidence="6">
    <location>
        <begin position="1"/>
        <end position="20"/>
    </location>
</feature>
<reference evidence="8 10" key="1">
    <citation type="submission" date="2015-11" db="EMBL/GenBank/DDBJ databases">
        <title>Genomic analysis of 38 Legionella species identifies large and diverse effector repertoires.</title>
        <authorList>
            <person name="Burstein D."/>
            <person name="Amaro F."/>
            <person name="Zusman T."/>
            <person name="Lifshitz Z."/>
            <person name="Cohen O."/>
            <person name="Gilbert J.A."/>
            <person name="Pupko T."/>
            <person name="Shuman H.A."/>
            <person name="Segal G."/>
        </authorList>
    </citation>
    <scope>NUCLEOTIDE SEQUENCE [LARGE SCALE GENOMIC DNA]</scope>
    <source>
        <strain evidence="8 10">WO-44C</strain>
    </source>
</reference>
<dbReference type="STRING" id="453.Lfee_0658"/>
<evidence type="ECO:0000256" key="3">
    <source>
        <dbReference type="ARBA" id="ARBA00022964"/>
    </source>
</evidence>
<accession>A0A0W0U445</accession>
<evidence type="ECO:0000256" key="5">
    <source>
        <dbReference type="ARBA" id="ARBA00023004"/>
    </source>
</evidence>
<evidence type="ECO:0000313" key="8">
    <source>
        <dbReference type="EMBL" id="KTD02820.1"/>
    </source>
</evidence>
<dbReference type="Proteomes" id="UP000054698">
    <property type="component" value="Unassembled WGS sequence"/>
</dbReference>
<reference evidence="9 11" key="2">
    <citation type="submission" date="2018-06" db="EMBL/GenBank/DDBJ databases">
        <authorList>
            <consortium name="Pathogen Informatics"/>
            <person name="Doyle S."/>
        </authorList>
    </citation>
    <scope>NUCLEOTIDE SEQUENCE [LARGE SCALE GENOMIC DNA]</scope>
    <source>
        <strain evidence="9 11">NCTC12022</strain>
    </source>
</reference>
<dbReference type="Pfam" id="PF12851">
    <property type="entry name" value="Tet_JBP"/>
    <property type="match status" value="1"/>
</dbReference>
<feature type="region of interest" description="Disordered" evidence="6">
    <location>
        <begin position="737"/>
        <end position="765"/>
    </location>
</feature>
<comment type="cofactor">
    <cofactor evidence="1">
        <name>Fe(2+)</name>
        <dbReference type="ChEBI" id="CHEBI:29033"/>
    </cofactor>
</comment>
<dbReference type="GO" id="GO:0046872">
    <property type="term" value="F:metal ion binding"/>
    <property type="evidence" value="ECO:0007669"/>
    <property type="project" value="UniProtKB-KW"/>
</dbReference>
<keyword evidence="5" id="KW-0408">Iron</keyword>
<keyword evidence="4" id="KW-0560">Oxidoreductase</keyword>
<evidence type="ECO:0000256" key="6">
    <source>
        <dbReference type="SAM" id="MobiDB-lite"/>
    </source>
</evidence>
<dbReference type="PATRIC" id="fig|453.4.peg.712"/>
<sequence>MQSKHESPASRPNPVQPEYLSDSIPLSEEFINLQIKLYSVLGSIKRTGNPAFINTCLDECRQILAPENNPIPASYAPTPAAYVFAPRSDQQNSNKRKEPSDSSTATTTSTPAHSKRRAKRIKTDNKPLADSEKSKEKATDADSAPTVCAESSEKTKGKTKKVATVRKIISPDLIEFIELKKANSAEMEEQQKIILAKNARYYSRLSMEHVSSIGKRADTHKEIKRGFPEELKRKFTYSHHITYPFTVKKMADSLPRSELYKDPVKRRNYIESQVMPVAKTNPALAVQNLMYLYQHHLLCNIYLRMHTGSQLGDVILQSLSLQGFNFDKNTTKSLKSAFNSSYDQLARKTVFEKLRIMPQVNVSSESDDSLKGLEGTDIALVTLIENKEKPIKPGETINSPFPNSLKIDKDTNFYDEKGTLVGIYRRGIIPPELISNKLRNDLSDITQTTLNRIGASSKVEKSNVKQKRFIRSAPFGIVGASLARVRPTLFSEFRPDIETEMKPIVEIADSLYQQWAPNQYQQRCEDLGYAKAFTLSGSRHLLTMEANFDKQTTTHTDKNQKRIKGLNPLFVIYPSNPAQEGPATKSYKGGYTFFPGVLVCTNNSSNSCHEGFYVDLEEGDVFLFDFDKYMHCNTDIEVPEEVKQLWHRISCILFSKDVKQKIKPPAIFEHSDDEDSAYFEEEADSRMTDAYGQLPGYFEPFDQNNIPEDWMQDSQWATMIGEKEPDLPTAEAGFAPQEAAEQEAAEQDKENQESIQVNQPDPLSAQAENNEKIAIKYLKSIAPHRILFFKKMSLSQPTSKDCVADTSPKVSGG</sequence>
<dbReference type="EMBL" id="UASS01000004">
    <property type="protein sequence ID" value="SPX59913.1"/>
    <property type="molecule type" value="Genomic_DNA"/>
</dbReference>
<dbReference type="Proteomes" id="UP000251942">
    <property type="component" value="Unassembled WGS sequence"/>
</dbReference>
<dbReference type="InterPro" id="IPR024779">
    <property type="entry name" value="2OGFeDO_JBP1/TET_oxygenase_dom"/>
</dbReference>
<name>A0A0W0U445_9GAMM</name>
<evidence type="ECO:0000256" key="1">
    <source>
        <dbReference type="ARBA" id="ARBA00001954"/>
    </source>
</evidence>
<keyword evidence="2" id="KW-0479">Metal-binding</keyword>
<dbReference type="AlphaFoldDB" id="A0A0W0U445"/>
<keyword evidence="10" id="KW-1185">Reference proteome</keyword>
<feature type="region of interest" description="Disordered" evidence="6">
    <location>
        <begin position="86"/>
        <end position="159"/>
    </location>
</feature>
<feature type="compositionally biased region" description="Low complexity" evidence="6">
    <location>
        <begin position="101"/>
        <end position="112"/>
    </location>
</feature>
<proteinExistence type="predicted"/>
<evidence type="ECO:0000313" key="11">
    <source>
        <dbReference type="Proteomes" id="UP000251942"/>
    </source>
</evidence>
<dbReference type="GO" id="GO:0051213">
    <property type="term" value="F:dioxygenase activity"/>
    <property type="evidence" value="ECO:0007669"/>
    <property type="project" value="UniProtKB-KW"/>
</dbReference>
<protein>
    <recommendedName>
        <fullName evidence="7">2OGFeDO JBP1/TET oxygenase domain-containing protein</fullName>
    </recommendedName>
</protein>